<evidence type="ECO:0000256" key="3">
    <source>
        <dbReference type="ARBA" id="ARBA00022703"/>
    </source>
</evidence>
<dbReference type="GeneTree" id="ENSGT00940000160994"/>
<dbReference type="GO" id="GO:0006508">
    <property type="term" value="P:proteolysis"/>
    <property type="evidence" value="ECO:0007669"/>
    <property type="project" value="UniProtKB-KW"/>
</dbReference>
<reference evidence="12" key="2">
    <citation type="submission" date="2025-09" db="UniProtKB">
        <authorList>
            <consortium name="Ensembl"/>
        </authorList>
    </citation>
    <scope>IDENTIFICATION</scope>
</reference>
<evidence type="ECO:0000256" key="2">
    <source>
        <dbReference type="ARBA" id="ARBA00022670"/>
    </source>
</evidence>
<dbReference type="Gene3D" id="3.40.50.1460">
    <property type="match status" value="1"/>
</dbReference>
<dbReference type="CDD" id="cd00032">
    <property type="entry name" value="CASc"/>
    <property type="match status" value="1"/>
</dbReference>
<evidence type="ECO:0000256" key="5">
    <source>
        <dbReference type="ARBA" id="ARBA00022807"/>
    </source>
</evidence>
<dbReference type="GO" id="GO:0072557">
    <property type="term" value="C:IPAF inflammasome complex"/>
    <property type="evidence" value="ECO:0007669"/>
    <property type="project" value="TreeGrafter"/>
</dbReference>
<dbReference type="InterPro" id="IPR001315">
    <property type="entry name" value="CARD"/>
</dbReference>
<dbReference type="Pfam" id="PF00656">
    <property type="entry name" value="Peptidase_C14"/>
    <property type="match status" value="1"/>
</dbReference>
<dbReference type="Ensembl" id="ENSGMOT00000013046.2">
    <property type="protein sequence ID" value="ENSGMOP00000012710.2"/>
    <property type="gene ID" value="ENSGMOG00000011881.2"/>
</dbReference>
<comment type="similarity">
    <text evidence="1 8">Belongs to the peptidase C14A family.</text>
</comment>
<evidence type="ECO:0000313" key="13">
    <source>
        <dbReference type="Proteomes" id="UP000694546"/>
    </source>
</evidence>
<dbReference type="PROSITE" id="PS01122">
    <property type="entry name" value="CASPASE_CYS"/>
    <property type="match status" value="1"/>
</dbReference>
<dbReference type="Pfam" id="PF00619">
    <property type="entry name" value="CARD"/>
    <property type="match status" value="1"/>
</dbReference>
<name>A0A8C4ZF77_GADMO</name>
<dbReference type="GO" id="GO:0072559">
    <property type="term" value="C:NLRP3 inflammasome complex"/>
    <property type="evidence" value="ECO:0007669"/>
    <property type="project" value="TreeGrafter"/>
</dbReference>
<dbReference type="InterPro" id="IPR016129">
    <property type="entry name" value="Caspase_his_AS"/>
</dbReference>
<feature type="domain" description="Caspase family p20" evidence="10">
    <location>
        <begin position="93"/>
        <end position="219"/>
    </location>
</feature>
<dbReference type="GO" id="GO:0010467">
    <property type="term" value="P:gene expression"/>
    <property type="evidence" value="ECO:0007669"/>
    <property type="project" value="UniProtKB-ARBA"/>
</dbReference>
<feature type="domain" description="CARD" evidence="11">
    <location>
        <begin position="1"/>
        <end position="80"/>
    </location>
</feature>
<evidence type="ECO:0000256" key="6">
    <source>
        <dbReference type="ARBA" id="ARBA00023145"/>
    </source>
</evidence>
<dbReference type="InterPro" id="IPR033139">
    <property type="entry name" value="Caspase_cys_AS"/>
</dbReference>
<dbReference type="SUPFAM" id="SSF52129">
    <property type="entry name" value="Caspase-like"/>
    <property type="match status" value="1"/>
</dbReference>
<dbReference type="InterPro" id="IPR015917">
    <property type="entry name" value="Pept_C14A"/>
</dbReference>
<dbReference type="PANTHER" id="PTHR47901">
    <property type="entry name" value="CASPASE RECRUITMENT DOMAIN-CONTAINING PROTEIN 18"/>
    <property type="match status" value="1"/>
</dbReference>
<keyword evidence="2" id="KW-0645">Protease</keyword>
<dbReference type="InterPro" id="IPR011029">
    <property type="entry name" value="DEATH-like_dom_sf"/>
</dbReference>
<keyword evidence="13" id="KW-1185">Reference proteome</keyword>
<dbReference type="AlphaFoldDB" id="A0A8C4ZF77"/>
<dbReference type="GO" id="GO:0004197">
    <property type="term" value="F:cysteine-type endopeptidase activity"/>
    <property type="evidence" value="ECO:0007669"/>
    <property type="project" value="InterPro"/>
</dbReference>
<feature type="domain" description="Caspase family p10" evidence="9">
    <location>
        <begin position="239"/>
        <end position="325"/>
    </location>
</feature>
<evidence type="ECO:0000256" key="7">
    <source>
        <dbReference type="PIRSR" id="PIRSR038001-1"/>
    </source>
</evidence>
<evidence type="ECO:0000259" key="10">
    <source>
        <dbReference type="PROSITE" id="PS50208"/>
    </source>
</evidence>
<evidence type="ECO:0000256" key="8">
    <source>
        <dbReference type="RuleBase" id="RU003971"/>
    </source>
</evidence>
<dbReference type="PROSITE" id="PS50209">
    <property type="entry name" value="CARD"/>
    <property type="match status" value="1"/>
</dbReference>
<dbReference type="InterPro" id="IPR002138">
    <property type="entry name" value="Pept_C14_p10"/>
</dbReference>
<dbReference type="PRINTS" id="PR00376">
    <property type="entry name" value="IL1BCENZYME"/>
</dbReference>
<keyword evidence="6" id="KW-0865">Zymogen</keyword>
<dbReference type="GO" id="GO:0005634">
    <property type="term" value="C:nucleus"/>
    <property type="evidence" value="ECO:0007669"/>
    <property type="project" value="UniProtKB-SubCell"/>
</dbReference>
<evidence type="ECO:0000259" key="11">
    <source>
        <dbReference type="PROSITE" id="PS50209"/>
    </source>
</evidence>
<keyword evidence="4" id="KW-0378">Hydrolase</keyword>
<dbReference type="PROSITE" id="PS50208">
    <property type="entry name" value="CASPASE_P20"/>
    <property type="match status" value="1"/>
</dbReference>
<dbReference type="PANTHER" id="PTHR47901:SF8">
    <property type="entry name" value="CASPASE-3"/>
    <property type="match status" value="1"/>
</dbReference>
<evidence type="ECO:0000259" key="9">
    <source>
        <dbReference type="PROSITE" id="PS50207"/>
    </source>
</evidence>
<sequence>MGDQKIGLPALKGLLDDLWQRKVLSTDDKDTVTEDHKSRTDRARCLIDMVMAKGERASQAMIDSMKKRDKHLCITLGLISSDRDTAYPMKAQPKGYCLIVNNFDFSRSGRNLDQRMGTDIDEGSLRRVFSWLGFQVEVVRDATRDQMLSSMRELASRDHSWMDCVACVVLSHGLEGGVYGVDGGVVRLKELTDVLNGVRCASLRGKPKLFFIQACQGNKREQASPSWPTDPPPQRSEWIPTSADFLTAMATTPSYRSMRVEDRGSWFIHSLCQNLVKLVPRGQDLARILTTVHNDVGNKSNRIGGRRQMPQHHTSLRTRLVFPVPEGPLPSPYKLRDQGTGMVLKGYKCLVPPVVP</sequence>
<dbReference type="OMA" id="MSECKSY"/>
<dbReference type="PROSITE" id="PS01121">
    <property type="entry name" value="CASPASE_HIS"/>
    <property type="match status" value="1"/>
</dbReference>
<dbReference type="GO" id="GO:0097169">
    <property type="term" value="C:AIM2 inflammasome complex"/>
    <property type="evidence" value="ECO:0007669"/>
    <property type="project" value="TreeGrafter"/>
</dbReference>
<dbReference type="SMART" id="SM00115">
    <property type="entry name" value="CASc"/>
    <property type="match status" value="1"/>
</dbReference>
<evidence type="ECO:0000256" key="1">
    <source>
        <dbReference type="ARBA" id="ARBA00010134"/>
    </source>
</evidence>
<evidence type="ECO:0000256" key="4">
    <source>
        <dbReference type="ARBA" id="ARBA00022801"/>
    </source>
</evidence>
<accession>A0A8C4ZF77</accession>
<keyword evidence="3" id="KW-0053">Apoptosis</keyword>
<dbReference type="InterPro" id="IPR001309">
    <property type="entry name" value="Pept_C14_p20"/>
</dbReference>
<feature type="active site" evidence="7">
    <location>
        <position position="172"/>
    </location>
</feature>
<dbReference type="GO" id="GO:0006915">
    <property type="term" value="P:apoptotic process"/>
    <property type="evidence" value="ECO:0007669"/>
    <property type="project" value="UniProtKB-KW"/>
</dbReference>
<reference evidence="12" key="1">
    <citation type="submission" date="2025-08" db="UniProtKB">
        <authorList>
            <consortium name="Ensembl"/>
        </authorList>
    </citation>
    <scope>IDENTIFICATION</scope>
</reference>
<dbReference type="SUPFAM" id="SSF47986">
    <property type="entry name" value="DEATH domain"/>
    <property type="match status" value="1"/>
</dbReference>
<evidence type="ECO:0000313" key="12">
    <source>
        <dbReference type="Ensembl" id="ENSGMOP00000012710.2"/>
    </source>
</evidence>
<proteinExistence type="inferred from homology"/>
<dbReference type="GO" id="GO:0050727">
    <property type="term" value="P:regulation of inflammatory response"/>
    <property type="evidence" value="ECO:0007669"/>
    <property type="project" value="TreeGrafter"/>
</dbReference>
<organism evidence="12 13">
    <name type="scientific">Gadus morhua</name>
    <name type="common">Atlantic cod</name>
    <dbReference type="NCBI Taxonomy" id="8049"/>
    <lineage>
        <taxon>Eukaryota</taxon>
        <taxon>Metazoa</taxon>
        <taxon>Chordata</taxon>
        <taxon>Craniata</taxon>
        <taxon>Vertebrata</taxon>
        <taxon>Euteleostomi</taxon>
        <taxon>Actinopterygii</taxon>
        <taxon>Neopterygii</taxon>
        <taxon>Teleostei</taxon>
        <taxon>Neoteleostei</taxon>
        <taxon>Acanthomorphata</taxon>
        <taxon>Zeiogadaria</taxon>
        <taxon>Gadariae</taxon>
        <taxon>Gadiformes</taxon>
        <taxon>Gadoidei</taxon>
        <taxon>Gadidae</taxon>
        <taxon>Gadus</taxon>
    </lineage>
</organism>
<dbReference type="InterPro" id="IPR029030">
    <property type="entry name" value="Caspase-like_dom_sf"/>
</dbReference>
<dbReference type="PIRSF" id="PIRSF038001">
    <property type="entry name" value="Caspase_ICE"/>
    <property type="match status" value="1"/>
</dbReference>
<protein>
    <submittedName>
        <fullName evidence="12">Uncharacterized protein</fullName>
    </submittedName>
</protein>
<feature type="active site" evidence="7">
    <location>
        <position position="215"/>
    </location>
</feature>
<dbReference type="Gene3D" id="1.10.533.10">
    <property type="entry name" value="Death Domain, Fas"/>
    <property type="match status" value="1"/>
</dbReference>
<keyword evidence="5" id="KW-0788">Thiol protease</keyword>
<dbReference type="GO" id="GO:0005886">
    <property type="term" value="C:plasma membrane"/>
    <property type="evidence" value="ECO:0007669"/>
    <property type="project" value="UniProtKB-ARBA"/>
</dbReference>
<dbReference type="InterPro" id="IPR002398">
    <property type="entry name" value="Pept_C14"/>
</dbReference>
<dbReference type="InterPro" id="IPR011600">
    <property type="entry name" value="Pept_C14_caspase"/>
</dbReference>
<dbReference type="Proteomes" id="UP000694546">
    <property type="component" value="Chromosome 16"/>
</dbReference>
<dbReference type="GO" id="GO:0043065">
    <property type="term" value="P:positive regulation of apoptotic process"/>
    <property type="evidence" value="ECO:0007669"/>
    <property type="project" value="UniProtKB-ARBA"/>
</dbReference>
<dbReference type="PROSITE" id="PS50207">
    <property type="entry name" value="CASPASE_P10"/>
    <property type="match status" value="1"/>
</dbReference>